<dbReference type="GO" id="GO:0004197">
    <property type="term" value="F:cysteine-type endopeptidase activity"/>
    <property type="evidence" value="ECO:0007669"/>
    <property type="project" value="InterPro"/>
</dbReference>
<organism evidence="2">
    <name type="scientific">hydrothermal vent metagenome</name>
    <dbReference type="NCBI Taxonomy" id="652676"/>
    <lineage>
        <taxon>unclassified sequences</taxon>
        <taxon>metagenomes</taxon>
        <taxon>ecological metagenomes</taxon>
    </lineage>
</organism>
<dbReference type="InterPro" id="IPR011600">
    <property type="entry name" value="Pept_C14_caspase"/>
</dbReference>
<protein>
    <submittedName>
        <fullName evidence="2">Polysaccharide deacetylase, caspase activity</fullName>
    </submittedName>
</protein>
<reference evidence="2" key="1">
    <citation type="submission" date="2016-10" db="EMBL/GenBank/DDBJ databases">
        <authorList>
            <person name="de Groot N.N."/>
        </authorList>
    </citation>
    <scope>NUCLEOTIDE SEQUENCE</scope>
</reference>
<dbReference type="EMBL" id="FPHN01000221">
    <property type="protein sequence ID" value="SFV67139.1"/>
    <property type="molecule type" value="Genomic_DNA"/>
</dbReference>
<name>A0A1W1CMZ6_9ZZZZ</name>
<dbReference type="SUPFAM" id="SSF52129">
    <property type="entry name" value="Caspase-like"/>
    <property type="match status" value="1"/>
</dbReference>
<dbReference type="Pfam" id="PF00656">
    <property type="entry name" value="Peptidase_C14"/>
    <property type="match status" value="1"/>
</dbReference>
<evidence type="ECO:0000313" key="2">
    <source>
        <dbReference type="EMBL" id="SFV67139.1"/>
    </source>
</evidence>
<dbReference type="SUPFAM" id="SSF81901">
    <property type="entry name" value="HCP-like"/>
    <property type="match status" value="1"/>
</dbReference>
<evidence type="ECO:0000259" key="1">
    <source>
        <dbReference type="Pfam" id="PF00656"/>
    </source>
</evidence>
<dbReference type="InterPro" id="IPR011990">
    <property type="entry name" value="TPR-like_helical_dom_sf"/>
</dbReference>
<dbReference type="InterPro" id="IPR029030">
    <property type="entry name" value="Caspase-like_dom_sf"/>
</dbReference>
<accession>A0A1W1CMZ6</accession>
<proteinExistence type="predicted"/>
<dbReference type="AlphaFoldDB" id="A0A1W1CMZ6"/>
<gene>
    <name evidence="2" type="ORF">MNB_SV-14-133</name>
</gene>
<feature type="domain" description="Peptidase C14 caspase" evidence="1">
    <location>
        <begin position="51"/>
        <end position="271"/>
    </location>
</feature>
<dbReference type="Gene3D" id="1.25.40.10">
    <property type="entry name" value="Tetratricopeptide repeat domain"/>
    <property type="match status" value="1"/>
</dbReference>
<dbReference type="GO" id="GO:0006508">
    <property type="term" value="P:proteolysis"/>
    <property type="evidence" value="ECO:0007669"/>
    <property type="project" value="InterPro"/>
</dbReference>
<sequence>MQNLRIGLLFILIFTNVSCLQTEPNRGVKIIPNYAQQRNITSKSQNFGNYHALLIYIDDYTYLNKLETPKYDVEATAKILKERYGFKTTIVSNPKNSDELVEILDKLSQKITPNDNLLIYYAGHGHYIKKANAGYWQLKDARKDSRVGWISIASAINNTLNLMSAKHILVISDSCYSGAILRKSDARLGVNREDMRYYTQLHQKKSRNALTSGGLEPVLDGDPINPNHSIFTNGLLYSLQNNTKPIFVLEEKFSEIKRYIKLKADQTPQYSDIAKTGHEMGGDFIFVDRLAKGKLLKQTVPITKTKPINTTEPQIRGTGKKLIEKGDKAKEDGNIDQAMKLYRESCDLKNGIACAKLGMSYHKKHNDVKAVIFFTKACSLGVEKACRVIER</sequence>
<dbReference type="Gene3D" id="3.40.50.1460">
    <property type="match status" value="1"/>
</dbReference>